<evidence type="ECO:0000256" key="5">
    <source>
        <dbReference type="ARBA" id="ARBA00022448"/>
    </source>
</evidence>
<dbReference type="InterPro" id="IPR018323">
    <property type="entry name" value="OM_lipoprot_carrier_LolA_Pbac"/>
</dbReference>
<evidence type="ECO:0000256" key="2">
    <source>
        <dbReference type="ARBA" id="ARBA00007615"/>
    </source>
</evidence>
<sequence>MKKNPQKRFYFRSLNMMVLGCVVGVTIFSQKLHSAEDELMQKVSSIQNRYHSISSFSGQFIQTSFRNDADSLPVVAEGKVSFLRPGKMRWEYQIPEEQLLVTDGETVWLYDPLLENVTVQQLSRITEVTALDFILGVGDLNRDFIPRTLSRELLKAP</sequence>
<gene>
    <name evidence="9" type="ORF">METZ01_LOCUS504101</name>
</gene>
<accession>A0A383E339</accession>
<dbReference type="PANTHER" id="PTHR35869:SF1">
    <property type="entry name" value="OUTER-MEMBRANE LIPOPROTEIN CARRIER PROTEIN"/>
    <property type="match status" value="1"/>
</dbReference>
<dbReference type="PANTHER" id="PTHR35869">
    <property type="entry name" value="OUTER-MEMBRANE LIPOPROTEIN CARRIER PROTEIN"/>
    <property type="match status" value="1"/>
</dbReference>
<evidence type="ECO:0000256" key="1">
    <source>
        <dbReference type="ARBA" id="ARBA00004418"/>
    </source>
</evidence>
<reference evidence="9" key="1">
    <citation type="submission" date="2018-05" db="EMBL/GenBank/DDBJ databases">
        <authorList>
            <person name="Lanie J.A."/>
            <person name="Ng W.-L."/>
            <person name="Kazmierczak K.M."/>
            <person name="Andrzejewski T.M."/>
            <person name="Davidsen T.M."/>
            <person name="Wayne K.J."/>
            <person name="Tettelin H."/>
            <person name="Glass J.I."/>
            <person name="Rusch D."/>
            <person name="Podicherti R."/>
            <person name="Tsui H.-C.T."/>
            <person name="Winkler M.E."/>
        </authorList>
    </citation>
    <scope>NUCLEOTIDE SEQUENCE</scope>
</reference>
<comment type="similarity">
    <text evidence="2">Belongs to the LolA family.</text>
</comment>
<keyword evidence="6" id="KW-0574">Periplasm</keyword>
<dbReference type="GO" id="GO:0042597">
    <property type="term" value="C:periplasmic space"/>
    <property type="evidence" value="ECO:0007669"/>
    <property type="project" value="UniProtKB-SubCell"/>
</dbReference>
<comment type="subcellular location">
    <subcellularLocation>
        <location evidence="1">Periplasm</location>
    </subcellularLocation>
</comment>
<dbReference type="NCBIfam" id="TIGR00547">
    <property type="entry name" value="lolA"/>
    <property type="match status" value="1"/>
</dbReference>
<evidence type="ECO:0000313" key="9">
    <source>
        <dbReference type="EMBL" id="SVE51247.1"/>
    </source>
</evidence>
<keyword evidence="8" id="KW-0143">Chaperone</keyword>
<evidence type="ECO:0000256" key="4">
    <source>
        <dbReference type="ARBA" id="ARBA00014035"/>
    </source>
</evidence>
<dbReference type="Pfam" id="PF03548">
    <property type="entry name" value="LolA"/>
    <property type="match status" value="1"/>
</dbReference>
<comment type="subunit">
    <text evidence="3">Monomer.</text>
</comment>
<dbReference type="InterPro" id="IPR029046">
    <property type="entry name" value="LolA/LolB/LppX"/>
</dbReference>
<feature type="non-terminal residue" evidence="9">
    <location>
        <position position="157"/>
    </location>
</feature>
<name>A0A383E339_9ZZZZ</name>
<evidence type="ECO:0000256" key="3">
    <source>
        <dbReference type="ARBA" id="ARBA00011245"/>
    </source>
</evidence>
<dbReference type="EMBL" id="UINC01222453">
    <property type="protein sequence ID" value="SVE51247.1"/>
    <property type="molecule type" value="Genomic_DNA"/>
</dbReference>
<dbReference type="AlphaFoldDB" id="A0A383E339"/>
<keyword evidence="5" id="KW-0813">Transport</keyword>
<dbReference type="InterPro" id="IPR004564">
    <property type="entry name" value="OM_lipoprot_carrier_LolA-like"/>
</dbReference>
<protein>
    <recommendedName>
        <fullName evidence="4">Outer-membrane lipoprotein carrier protein</fullName>
    </recommendedName>
</protein>
<proteinExistence type="inferred from homology"/>
<organism evidence="9">
    <name type="scientific">marine metagenome</name>
    <dbReference type="NCBI Taxonomy" id="408172"/>
    <lineage>
        <taxon>unclassified sequences</taxon>
        <taxon>metagenomes</taxon>
        <taxon>ecological metagenomes</taxon>
    </lineage>
</organism>
<keyword evidence="7" id="KW-0653">Protein transport</keyword>
<dbReference type="SUPFAM" id="SSF89392">
    <property type="entry name" value="Prokaryotic lipoproteins and lipoprotein localization factors"/>
    <property type="match status" value="1"/>
</dbReference>
<dbReference type="GO" id="GO:0042953">
    <property type="term" value="P:lipoprotein transport"/>
    <property type="evidence" value="ECO:0007669"/>
    <property type="project" value="InterPro"/>
</dbReference>
<evidence type="ECO:0000256" key="8">
    <source>
        <dbReference type="ARBA" id="ARBA00023186"/>
    </source>
</evidence>
<dbReference type="Gene3D" id="2.50.20.10">
    <property type="entry name" value="Lipoprotein localisation LolA/LolB/LppX"/>
    <property type="match status" value="1"/>
</dbReference>
<evidence type="ECO:0000256" key="6">
    <source>
        <dbReference type="ARBA" id="ARBA00022764"/>
    </source>
</evidence>
<dbReference type="CDD" id="cd16325">
    <property type="entry name" value="LolA"/>
    <property type="match status" value="1"/>
</dbReference>
<evidence type="ECO:0000256" key="7">
    <source>
        <dbReference type="ARBA" id="ARBA00022927"/>
    </source>
</evidence>